<name>X0YYM4_9ZZZZ</name>
<accession>X0YYM4</accession>
<sequence length="118" mass="13078">MAITYKWDIPQMNAHIQAEGEDNVIYTVHYRYTGSEESGGKTYSSTQIGTQSYTYVAGDPFVPYADTEAFETVVIGWLEGSLDVPAMQASIAATIESEITPVNEDLYFTWQNPVPPAE</sequence>
<comment type="caution">
    <text evidence="2">The sequence shown here is derived from an EMBL/GenBank/DDBJ whole genome shotgun (WGS) entry which is preliminary data.</text>
</comment>
<proteinExistence type="predicted"/>
<dbReference type="EMBL" id="BART01007675">
    <property type="protein sequence ID" value="GAG61580.1"/>
    <property type="molecule type" value="Genomic_DNA"/>
</dbReference>
<protein>
    <recommendedName>
        <fullName evidence="1">DUF7936 domain-containing protein</fullName>
    </recommendedName>
</protein>
<evidence type="ECO:0000313" key="2">
    <source>
        <dbReference type="EMBL" id="GAG61580.1"/>
    </source>
</evidence>
<gene>
    <name evidence="2" type="ORF">S01H4_17426</name>
</gene>
<dbReference type="InterPro" id="IPR057696">
    <property type="entry name" value="DUF7936"/>
</dbReference>
<evidence type="ECO:0000259" key="1">
    <source>
        <dbReference type="Pfam" id="PF25590"/>
    </source>
</evidence>
<dbReference type="Pfam" id="PF25590">
    <property type="entry name" value="DUF7936"/>
    <property type="match status" value="1"/>
</dbReference>
<organism evidence="2">
    <name type="scientific">marine sediment metagenome</name>
    <dbReference type="NCBI Taxonomy" id="412755"/>
    <lineage>
        <taxon>unclassified sequences</taxon>
        <taxon>metagenomes</taxon>
        <taxon>ecological metagenomes</taxon>
    </lineage>
</organism>
<feature type="domain" description="DUF7936" evidence="1">
    <location>
        <begin position="2"/>
        <end position="103"/>
    </location>
</feature>
<dbReference type="AlphaFoldDB" id="X0YYM4"/>
<reference evidence="2" key="1">
    <citation type="journal article" date="2014" name="Front. Microbiol.">
        <title>High frequency of phylogenetically diverse reductive dehalogenase-homologous genes in deep subseafloor sedimentary metagenomes.</title>
        <authorList>
            <person name="Kawai M."/>
            <person name="Futagami T."/>
            <person name="Toyoda A."/>
            <person name="Takaki Y."/>
            <person name="Nishi S."/>
            <person name="Hori S."/>
            <person name="Arai W."/>
            <person name="Tsubouchi T."/>
            <person name="Morono Y."/>
            <person name="Uchiyama I."/>
            <person name="Ito T."/>
            <person name="Fujiyama A."/>
            <person name="Inagaki F."/>
            <person name="Takami H."/>
        </authorList>
    </citation>
    <scope>NUCLEOTIDE SEQUENCE</scope>
    <source>
        <strain evidence="2">Expedition CK06-06</strain>
    </source>
</reference>